<evidence type="ECO:0000313" key="3">
    <source>
        <dbReference type="Proteomes" id="UP000026961"/>
    </source>
</evidence>
<evidence type="ECO:0000256" key="1">
    <source>
        <dbReference type="SAM" id="MobiDB-lite"/>
    </source>
</evidence>
<protein>
    <submittedName>
        <fullName evidence="2">Uncharacterized protein</fullName>
    </submittedName>
</protein>
<keyword evidence="3" id="KW-1185">Reference proteome</keyword>
<dbReference type="Gramene" id="OGLUM12G19800.1">
    <property type="protein sequence ID" value="OGLUM12G19800.1"/>
    <property type="gene ID" value="OGLUM12G19800"/>
</dbReference>
<proteinExistence type="predicted"/>
<evidence type="ECO:0000313" key="2">
    <source>
        <dbReference type="EnsemblPlants" id="OGLUM12G19800.1"/>
    </source>
</evidence>
<dbReference type="Proteomes" id="UP000026961">
    <property type="component" value="Chromosome 12"/>
</dbReference>
<name>A0A0E0BUY3_9ORYZ</name>
<feature type="region of interest" description="Disordered" evidence="1">
    <location>
        <begin position="43"/>
        <end position="67"/>
    </location>
</feature>
<reference evidence="2" key="2">
    <citation type="submission" date="2018-05" db="EMBL/GenBank/DDBJ databases">
        <title>OgluRS3 (Oryza glumaepatula Reference Sequence Version 3).</title>
        <authorList>
            <person name="Zhang J."/>
            <person name="Kudrna D."/>
            <person name="Lee S."/>
            <person name="Talag J."/>
            <person name="Welchert J."/>
            <person name="Wing R.A."/>
        </authorList>
    </citation>
    <scope>NUCLEOTIDE SEQUENCE [LARGE SCALE GENOMIC DNA]</scope>
</reference>
<organism evidence="2">
    <name type="scientific">Oryza glumipatula</name>
    <dbReference type="NCBI Taxonomy" id="40148"/>
    <lineage>
        <taxon>Eukaryota</taxon>
        <taxon>Viridiplantae</taxon>
        <taxon>Streptophyta</taxon>
        <taxon>Embryophyta</taxon>
        <taxon>Tracheophyta</taxon>
        <taxon>Spermatophyta</taxon>
        <taxon>Magnoliopsida</taxon>
        <taxon>Liliopsida</taxon>
        <taxon>Poales</taxon>
        <taxon>Poaceae</taxon>
        <taxon>BOP clade</taxon>
        <taxon>Oryzoideae</taxon>
        <taxon>Oryzeae</taxon>
        <taxon>Oryzinae</taxon>
        <taxon>Oryza</taxon>
    </lineage>
</organism>
<reference evidence="2" key="1">
    <citation type="submission" date="2015-04" db="UniProtKB">
        <authorList>
            <consortium name="EnsemblPlants"/>
        </authorList>
    </citation>
    <scope>IDENTIFICATION</scope>
</reference>
<dbReference type="HOGENOM" id="CLU_1780317_0_0_1"/>
<dbReference type="AlphaFoldDB" id="A0A0E0BUY3"/>
<sequence>MEVSTRRKGEGGTIVYVRGQSPSCCHLDLERRRAEGIKKMVVARSRGSHMSEEKQMKQKPQLPSSLPSTMRRVPFAHKDAICHVSIVASCIVRVFVIGLAEDMSLSWIYITSPSGGFLQPPPRCMYLQHILSTATKTSLQDGTPPT</sequence>
<accession>A0A0E0BUY3</accession>
<dbReference type="EnsemblPlants" id="OGLUM12G19800.1">
    <property type="protein sequence ID" value="OGLUM12G19800.1"/>
    <property type="gene ID" value="OGLUM12G19800"/>
</dbReference>